<keyword evidence="2" id="KW-0238">DNA-binding</keyword>
<comment type="caution">
    <text evidence="5">The sequence shown here is derived from an EMBL/GenBank/DDBJ whole genome shotgun (WGS) entry which is preliminary data.</text>
</comment>
<dbReference type="GO" id="GO:0043565">
    <property type="term" value="F:sequence-specific DNA binding"/>
    <property type="evidence" value="ECO:0007669"/>
    <property type="project" value="InterPro"/>
</dbReference>
<evidence type="ECO:0000313" key="5">
    <source>
        <dbReference type="EMBL" id="PWS30362.1"/>
    </source>
</evidence>
<dbReference type="InterPro" id="IPR018060">
    <property type="entry name" value="HTH_AraC"/>
</dbReference>
<accession>A0A317EV94</accession>
<dbReference type="Gene3D" id="1.10.10.60">
    <property type="entry name" value="Homeodomain-like"/>
    <property type="match status" value="1"/>
</dbReference>
<evidence type="ECO:0000259" key="4">
    <source>
        <dbReference type="PROSITE" id="PS01124"/>
    </source>
</evidence>
<gene>
    <name evidence="5" type="ORF">DF947_18210</name>
</gene>
<name>A0A317EV94_9SPHI</name>
<dbReference type="SMART" id="SM00342">
    <property type="entry name" value="HTH_ARAC"/>
    <property type="match status" value="1"/>
</dbReference>
<dbReference type="RefSeq" id="WP_109931583.1">
    <property type="nucleotide sequence ID" value="NZ_QGNY01000007.1"/>
</dbReference>
<keyword evidence="1" id="KW-0805">Transcription regulation</keyword>
<keyword evidence="3" id="KW-0804">Transcription</keyword>
<dbReference type="Pfam" id="PF12833">
    <property type="entry name" value="HTH_18"/>
    <property type="match status" value="1"/>
</dbReference>
<feature type="domain" description="HTH araC/xylS-type" evidence="4">
    <location>
        <begin position="202"/>
        <end position="303"/>
    </location>
</feature>
<dbReference type="PRINTS" id="PR00032">
    <property type="entry name" value="HTHARAC"/>
</dbReference>
<evidence type="ECO:0000313" key="6">
    <source>
        <dbReference type="Proteomes" id="UP000245391"/>
    </source>
</evidence>
<keyword evidence="6" id="KW-1185">Reference proteome</keyword>
<dbReference type="SUPFAM" id="SSF46689">
    <property type="entry name" value="Homeodomain-like"/>
    <property type="match status" value="1"/>
</dbReference>
<dbReference type="PROSITE" id="PS01124">
    <property type="entry name" value="HTH_ARAC_FAMILY_2"/>
    <property type="match status" value="1"/>
</dbReference>
<sequence length="307" mass="35725">MKKHDNQVQKFSSIAELHRALGLPKPLHPLVSLVNYADIKTPEEELPTRLLLDFYKISYKINLQGKIKYGQHYYDFDEGGISFISPNQIIAPAEDEKDYSGYTLLIHPDFFRNYPLAKTIGNYGFFSYSANEALYLSEKEKITISEVFEHIIQELNGRIDDFSQDVIIAHLEVLLNYSNRFYKRQFITRKATNNDLLTDLEDILNRYFNDEEALEKGPPTVAYLADQLNLSARYLSDMLRMLTGQNTQQHIQDKLIEKAKNYLSLDHLTVAEIAYHLGFEHPQSFSKIFKKKTSQTPVEFKQSFYKN</sequence>
<evidence type="ECO:0000256" key="2">
    <source>
        <dbReference type="ARBA" id="ARBA00023125"/>
    </source>
</evidence>
<dbReference type="PANTHER" id="PTHR43280">
    <property type="entry name" value="ARAC-FAMILY TRANSCRIPTIONAL REGULATOR"/>
    <property type="match status" value="1"/>
</dbReference>
<dbReference type="Proteomes" id="UP000245391">
    <property type="component" value="Unassembled WGS sequence"/>
</dbReference>
<dbReference type="GO" id="GO:0003700">
    <property type="term" value="F:DNA-binding transcription factor activity"/>
    <property type="evidence" value="ECO:0007669"/>
    <property type="project" value="InterPro"/>
</dbReference>
<proteinExistence type="predicted"/>
<reference evidence="6" key="1">
    <citation type="submission" date="2018-05" db="EMBL/GenBank/DDBJ databases">
        <title>Pedobacter paludis sp. nov., isolated from wetland soil.</title>
        <authorList>
            <person name="Zhang Y."/>
        </authorList>
    </citation>
    <scope>NUCLEOTIDE SEQUENCE [LARGE SCALE GENOMIC DNA]</scope>
    <source>
        <strain evidence="6">R-8</strain>
    </source>
</reference>
<dbReference type="PANTHER" id="PTHR43280:SF32">
    <property type="entry name" value="TRANSCRIPTIONAL REGULATORY PROTEIN"/>
    <property type="match status" value="1"/>
</dbReference>
<protein>
    <submittedName>
        <fullName evidence="5">AraC family transcriptional regulator</fullName>
    </submittedName>
</protein>
<dbReference type="InterPro" id="IPR020449">
    <property type="entry name" value="Tscrpt_reg_AraC-type_HTH"/>
</dbReference>
<dbReference type="OrthoDB" id="9816214at2"/>
<evidence type="ECO:0000256" key="3">
    <source>
        <dbReference type="ARBA" id="ARBA00023163"/>
    </source>
</evidence>
<evidence type="ECO:0000256" key="1">
    <source>
        <dbReference type="ARBA" id="ARBA00023015"/>
    </source>
</evidence>
<dbReference type="AlphaFoldDB" id="A0A317EV94"/>
<organism evidence="5 6">
    <name type="scientific">Pedobacter paludis</name>
    <dbReference type="NCBI Taxonomy" id="2203212"/>
    <lineage>
        <taxon>Bacteria</taxon>
        <taxon>Pseudomonadati</taxon>
        <taxon>Bacteroidota</taxon>
        <taxon>Sphingobacteriia</taxon>
        <taxon>Sphingobacteriales</taxon>
        <taxon>Sphingobacteriaceae</taxon>
        <taxon>Pedobacter</taxon>
    </lineage>
</organism>
<dbReference type="InterPro" id="IPR009057">
    <property type="entry name" value="Homeodomain-like_sf"/>
</dbReference>
<dbReference type="EMBL" id="QGNY01000007">
    <property type="protein sequence ID" value="PWS30362.1"/>
    <property type="molecule type" value="Genomic_DNA"/>
</dbReference>